<feature type="compositionally biased region" description="Polar residues" evidence="7">
    <location>
        <begin position="27"/>
        <end position="40"/>
    </location>
</feature>
<dbReference type="GO" id="GO:0003677">
    <property type="term" value="F:DNA binding"/>
    <property type="evidence" value="ECO:0007669"/>
    <property type="project" value="UniProtKB-KW"/>
</dbReference>
<reference evidence="9 10" key="1">
    <citation type="journal article" date="2018" name="Nat. Genet.">
        <title>The Rosa genome provides new insights in the design of modern roses.</title>
        <authorList>
            <person name="Bendahmane M."/>
        </authorList>
    </citation>
    <scope>NUCLEOTIDE SEQUENCE [LARGE SCALE GENOMIC DNA]</scope>
    <source>
        <strain evidence="10">cv. Old Blush</strain>
    </source>
</reference>
<keyword evidence="3" id="KW-0238">DNA-binding</keyword>
<dbReference type="InterPro" id="IPR044278">
    <property type="entry name" value="BHLH95-like"/>
</dbReference>
<dbReference type="EMBL" id="PDCK01000044">
    <property type="protein sequence ID" value="PRQ23126.1"/>
    <property type="molecule type" value="Genomic_DNA"/>
</dbReference>
<dbReference type="STRING" id="74649.A0A2P6PMJ1"/>
<evidence type="ECO:0000256" key="3">
    <source>
        <dbReference type="ARBA" id="ARBA00023125"/>
    </source>
</evidence>
<feature type="domain" description="BHLH" evidence="8">
    <location>
        <begin position="125"/>
        <end position="175"/>
    </location>
</feature>
<evidence type="ECO:0000256" key="6">
    <source>
        <dbReference type="SAM" id="Coils"/>
    </source>
</evidence>
<gene>
    <name evidence="9" type="ORF">RchiOBHm_Chr6g0257881</name>
</gene>
<evidence type="ECO:0000313" key="10">
    <source>
        <dbReference type="Proteomes" id="UP000238479"/>
    </source>
</evidence>
<dbReference type="OMA" id="GARSMIT"/>
<name>A0A2P6PMJ1_ROSCH</name>
<dbReference type="CDD" id="cd11393">
    <property type="entry name" value="bHLH_AtbHLH_like"/>
    <property type="match status" value="1"/>
</dbReference>
<dbReference type="SUPFAM" id="SSF47459">
    <property type="entry name" value="HLH, helix-loop-helix DNA-binding domain"/>
    <property type="match status" value="1"/>
</dbReference>
<keyword evidence="4" id="KW-0804">Transcription</keyword>
<dbReference type="SMART" id="SM00353">
    <property type="entry name" value="HLH"/>
    <property type="match status" value="1"/>
</dbReference>
<sequence length="364" mass="40180">MSGREAGAGGSDGVLWENQSWVNLSNSTDNFLLNSNSENSAGGGDEREDKSGEKEKEMMEREDRVQPEVEPVAAPGKKTLVKKRVGRGGASGVKKHNGKATKGKGIGSSDEVVEEGKGGDGDSEDDHELHIYTERERRKKMRNMFANLHALLPQLPSKADKSTIVDEAVSYIKRLEITLQSLQQQKRERMRSLPSNSMVNHNHSSVRMNSQNVAYDSKEAFLASHASSSNLAAASTTTANGFNINPDFNPLNHSLSTNSLSTEPIVFETWTSSNVVLNMCRDEAQISVCSPKKPGVFTQICFILEKYKIVVVTAHIISDSHRSMYMIQAQPSRAPDNQFLEMFPAVEIFKQAVSEINVWIVSTY</sequence>
<dbReference type="OrthoDB" id="690068at2759"/>
<dbReference type="CDD" id="cd04873">
    <property type="entry name" value="ACT_UUR-ACR-like"/>
    <property type="match status" value="1"/>
</dbReference>
<dbReference type="GO" id="GO:0009960">
    <property type="term" value="P:endosperm development"/>
    <property type="evidence" value="ECO:0007669"/>
    <property type="project" value="InterPro"/>
</dbReference>
<dbReference type="PROSITE" id="PS50888">
    <property type="entry name" value="BHLH"/>
    <property type="match status" value="1"/>
</dbReference>
<keyword evidence="5" id="KW-0539">Nucleus</keyword>
<keyword evidence="10" id="KW-1185">Reference proteome</keyword>
<dbReference type="InterPro" id="IPR036638">
    <property type="entry name" value="HLH_DNA-bd_sf"/>
</dbReference>
<evidence type="ECO:0000259" key="8">
    <source>
        <dbReference type="PROSITE" id="PS50888"/>
    </source>
</evidence>
<evidence type="ECO:0000256" key="5">
    <source>
        <dbReference type="ARBA" id="ARBA00023242"/>
    </source>
</evidence>
<evidence type="ECO:0000256" key="7">
    <source>
        <dbReference type="SAM" id="MobiDB-lite"/>
    </source>
</evidence>
<feature type="region of interest" description="Disordered" evidence="7">
    <location>
        <begin position="27"/>
        <end position="128"/>
    </location>
</feature>
<dbReference type="InterPro" id="IPR011598">
    <property type="entry name" value="bHLH_dom"/>
</dbReference>
<feature type="coiled-coil region" evidence="6">
    <location>
        <begin position="165"/>
        <end position="192"/>
    </location>
</feature>
<feature type="compositionally biased region" description="Basic and acidic residues" evidence="7">
    <location>
        <begin position="44"/>
        <end position="67"/>
    </location>
</feature>
<evidence type="ECO:0000256" key="2">
    <source>
        <dbReference type="ARBA" id="ARBA00023015"/>
    </source>
</evidence>
<dbReference type="Gramene" id="PRQ23126">
    <property type="protein sequence ID" value="PRQ23126"/>
    <property type="gene ID" value="RchiOBHm_Chr6g0257881"/>
</dbReference>
<organism evidence="9 10">
    <name type="scientific">Rosa chinensis</name>
    <name type="common">China rose</name>
    <dbReference type="NCBI Taxonomy" id="74649"/>
    <lineage>
        <taxon>Eukaryota</taxon>
        <taxon>Viridiplantae</taxon>
        <taxon>Streptophyta</taxon>
        <taxon>Embryophyta</taxon>
        <taxon>Tracheophyta</taxon>
        <taxon>Spermatophyta</taxon>
        <taxon>Magnoliopsida</taxon>
        <taxon>eudicotyledons</taxon>
        <taxon>Gunneridae</taxon>
        <taxon>Pentapetalae</taxon>
        <taxon>rosids</taxon>
        <taxon>fabids</taxon>
        <taxon>Rosales</taxon>
        <taxon>Rosaceae</taxon>
        <taxon>Rosoideae</taxon>
        <taxon>Rosoideae incertae sedis</taxon>
        <taxon>Rosa</taxon>
    </lineage>
</organism>
<evidence type="ECO:0000256" key="4">
    <source>
        <dbReference type="ARBA" id="ARBA00023163"/>
    </source>
</evidence>
<dbReference type="PANTHER" id="PTHR46772:SF8">
    <property type="entry name" value="TRANSCRIPTION FACTOR BHLH95"/>
    <property type="match status" value="1"/>
</dbReference>
<dbReference type="GO" id="GO:0003700">
    <property type="term" value="F:DNA-binding transcription factor activity"/>
    <property type="evidence" value="ECO:0007669"/>
    <property type="project" value="InterPro"/>
</dbReference>
<protein>
    <submittedName>
        <fullName evidence="9">Putative transcription factor bHLH family</fullName>
    </submittedName>
</protein>
<dbReference type="Proteomes" id="UP000238479">
    <property type="component" value="Chromosome 6"/>
</dbReference>
<comment type="caution">
    <text evidence="9">The sequence shown here is derived from an EMBL/GenBank/DDBJ whole genome shotgun (WGS) entry which is preliminary data.</text>
</comment>
<dbReference type="Gene3D" id="4.10.280.10">
    <property type="entry name" value="Helix-loop-helix DNA-binding domain"/>
    <property type="match status" value="1"/>
</dbReference>
<dbReference type="GO" id="GO:0046983">
    <property type="term" value="F:protein dimerization activity"/>
    <property type="evidence" value="ECO:0007669"/>
    <property type="project" value="InterPro"/>
</dbReference>
<comment type="subcellular location">
    <subcellularLocation>
        <location evidence="1">Nucleus</location>
    </subcellularLocation>
</comment>
<keyword evidence="6" id="KW-0175">Coiled coil</keyword>
<evidence type="ECO:0000256" key="1">
    <source>
        <dbReference type="ARBA" id="ARBA00004123"/>
    </source>
</evidence>
<dbReference type="PANTHER" id="PTHR46772">
    <property type="entry name" value="BHLH DOMAIN-CONTAINING PROTEIN"/>
    <property type="match status" value="1"/>
</dbReference>
<keyword evidence="2" id="KW-0805">Transcription regulation</keyword>
<evidence type="ECO:0000313" key="9">
    <source>
        <dbReference type="EMBL" id="PRQ23126.1"/>
    </source>
</evidence>
<proteinExistence type="predicted"/>
<dbReference type="InterPro" id="IPR045239">
    <property type="entry name" value="bHLH95_bHLH"/>
</dbReference>
<dbReference type="AlphaFoldDB" id="A0A2P6PMJ1"/>
<dbReference type="GO" id="GO:0005634">
    <property type="term" value="C:nucleus"/>
    <property type="evidence" value="ECO:0007669"/>
    <property type="project" value="UniProtKB-SubCell"/>
</dbReference>
<accession>A0A2P6PMJ1</accession>
<dbReference type="Pfam" id="PF00010">
    <property type="entry name" value="HLH"/>
    <property type="match status" value="1"/>
</dbReference>
<feature type="compositionally biased region" description="Basic residues" evidence="7">
    <location>
        <begin position="93"/>
        <end position="102"/>
    </location>
</feature>